<dbReference type="SUPFAM" id="SSF52540">
    <property type="entry name" value="P-loop containing nucleoside triphosphate hydrolases"/>
    <property type="match status" value="1"/>
</dbReference>
<sequence>MEFGFGAVISVVGGAIKHGKSIVGVVTKAYVRICDTDIVVTGASGAGKSHLIDYIASEIKQHRQTPQETSATVEHTVIPLNDDWFQKKISVIPGQSTKARDKAFVDLISKNNDLKGIVHVVDWGYTLPKSKDTEAYYKARNIKTLDELRSDNLSEEVEYLNSLADELELRPQKVSWFIIALNKVDLFDVGQAVNYYQNDPKFCNALSRVLARVEHISNPRNQIQPICCLREDFIFNGKTTKTRLASDAVQKQHYDDFRKTIEMQLAE</sequence>
<organism evidence="2 3">
    <name type="scientific">Enterobacter cloacae</name>
    <dbReference type="NCBI Taxonomy" id="550"/>
    <lineage>
        <taxon>Bacteria</taxon>
        <taxon>Pseudomonadati</taxon>
        <taxon>Pseudomonadota</taxon>
        <taxon>Gammaproteobacteria</taxon>
        <taxon>Enterobacterales</taxon>
        <taxon>Enterobacteriaceae</taxon>
        <taxon>Enterobacter</taxon>
        <taxon>Enterobacter cloacae complex</taxon>
    </lineage>
</organism>
<feature type="domain" description="G" evidence="1">
    <location>
        <begin position="38"/>
        <end position="134"/>
    </location>
</feature>
<dbReference type="InterPro" id="IPR027417">
    <property type="entry name" value="P-loop_NTPase"/>
</dbReference>
<dbReference type="Gene3D" id="3.40.50.300">
    <property type="entry name" value="P-loop containing nucleotide triphosphate hydrolases"/>
    <property type="match status" value="1"/>
</dbReference>
<dbReference type="EMBL" id="RHWT01000012">
    <property type="protein sequence ID" value="RSB30801.1"/>
    <property type="molecule type" value="Genomic_DNA"/>
</dbReference>
<dbReference type="AlphaFoldDB" id="A0A3R8ZYI5"/>
<protein>
    <recommendedName>
        <fullName evidence="1">G domain-containing protein</fullName>
    </recommendedName>
</protein>
<dbReference type="Proteomes" id="UP000275321">
    <property type="component" value="Unassembled WGS sequence"/>
</dbReference>
<accession>A0A3R8ZYI5</accession>
<name>A0A3R8ZYI5_ENTCL</name>
<evidence type="ECO:0000313" key="2">
    <source>
        <dbReference type="EMBL" id="RSB30801.1"/>
    </source>
</evidence>
<dbReference type="RefSeq" id="WP_125365113.1">
    <property type="nucleotide sequence ID" value="NZ_RHWT01000012.1"/>
</dbReference>
<dbReference type="GO" id="GO:0005525">
    <property type="term" value="F:GTP binding"/>
    <property type="evidence" value="ECO:0007669"/>
    <property type="project" value="InterPro"/>
</dbReference>
<proteinExistence type="predicted"/>
<evidence type="ECO:0000259" key="1">
    <source>
        <dbReference type="Pfam" id="PF01926"/>
    </source>
</evidence>
<dbReference type="Pfam" id="PF01926">
    <property type="entry name" value="MMR_HSR1"/>
    <property type="match status" value="1"/>
</dbReference>
<gene>
    <name evidence="2" type="ORF">EGK68_11050</name>
</gene>
<comment type="caution">
    <text evidence="2">The sequence shown here is derived from an EMBL/GenBank/DDBJ whole genome shotgun (WGS) entry which is preliminary data.</text>
</comment>
<dbReference type="InterPro" id="IPR006073">
    <property type="entry name" value="GTP-bd"/>
</dbReference>
<evidence type="ECO:0000313" key="3">
    <source>
        <dbReference type="Proteomes" id="UP000275321"/>
    </source>
</evidence>
<reference evidence="2 3" key="1">
    <citation type="submission" date="2018-10" db="EMBL/GenBank/DDBJ databases">
        <title>Transmission dynamics of multidrug resistant bacteria on intensive care unit surfaces.</title>
        <authorList>
            <person name="D'Souza A.W."/>
            <person name="Potter R.F."/>
            <person name="Wallace M."/>
            <person name="Shupe A."/>
            <person name="Patel S."/>
            <person name="Sun S."/>
            <person name="Gul D."/>
            <person name="Kwon J.H."/>
            <person name="Andleeb S."/>
            <person name="Burnham C.-A.D."/>
            <person name="Dantas G."/>
        </authorList>
    </citation>
    <scope>NUCLEOTIDE SEQUENCE [LARGE SCALE GENOMIC DNA]</scope>
    <source>
        <strain evidence="2 3">EC_073</strain>
    </source>
</reference>